<dbReference type="GO" id="GO:0016020">
    <property type="term" value="C:membrane"/>
    <property type="evidence" value="ECO:0007669"/>
    <property type="project" value="UniProtKB-SubCell"/>
</dbReference>
<dbReference type="PANTHER" id="PTHR13377:SF3">
    <property type="entry name" value="TRANSMEMBRANE PROTEIN 115"/>
    <property type="match status" value="1"/>
</dbReference>
<feature type="transmembrane region" description="Helical" evidence="5">
    <location>
        <begin position="92"/>
        <end position="110"/>
    </location>
</feature>
<dbReference type="GO" id="GO:0006890">
    <property type="term" value="P:retrograde vesicle-mediated transport, Golgi to endoplasmic reticulum"/>
    <property type="evidence" value="ECO:0007669"/>
    <property type="project" value="InterPro"/>
</dbReference>
<sequence>MQYSTRFFDISVPDSLLDFRQIPTSTKLILSGYVCFSVALFVTRQYSYNQLVQETPGLKYENVVNPVVQLIPSMILKFPYSVVLSNFVDTQFWKFICTLFNLLIGGAYIEKNWSSTKELLKFVLGIGTLTNILMVLITVGIHFCFPDLINLTTPIDGNYTVLIGFPIIYRQLLPETTIINLKSPIEKNFRFKLLPIFIMSVMTIVEIVWSHHLFQLISIWCTFFSCWIYLRFFQPLAVQGGKDGEYIKGDASDTFQLILFFPDVIKPFLKPLFNAVYNIACVRLRIIKPFQLDDIDKGNDIAEQRGAKKVVPVADRRRQLALQVLQERMA</sequence>
<dbReference type="Pfam" id="PF08551">
    <property type="entry name" value="DUF1751"/>
    <property type="match status" value="1"/>
</dbReference>
<feature type="transmembrane region" description="Helical" evidence="5">
    <location>
        <begin position="215"/>
        <end position="233"/>
    </location>
</feature>
<dbReference type="STRING" id="1071383.J7S351"/>
<evidence type="ECO:0000313" key="6">
    <source>
        <dbReference type="EMBL" id="CCK72422.1"/>
    </source>
</evidence>
<dbReference type="Proteomes" id="UP000006310">
    <property type="component" value="Chromosome 11"/>
</dbReference>
<dbReference type="EMBL" id="HE978324">
    <property type="protein sequence ID" value="CCK72422.1"/>
    <property type="molecule type" value="Genomic_DNA"/>
</dbReference>
<dbReference type="InterPro" id="IPR013861">
    <property type="entry name" value="TMEM115/Pdh1/Rbl19"/>
</dbReference>
<evidence type="ECO:0000313" key="7">
    <source>
        <dbReference type="Proteomes" id="UP000006310"/>
    </source>
</evidence>
<feature type="transmembrane region" description="Helical" evidence="5">
    <location>
        <begin position="22"/>
        <end position="42"/>
    </location>
</feature>
<evidence type="ECO:0000256" key="1">
    <source>
        <dbReference type="ARBA" id="ARBA00004141"/>
    </source>
</evidence>
<dbReference type="OMA" id="EIHFWEV"/>
<reference evidence="6 7" key="1">
    <citation type="journal article" date="2011" name="Proc. Natl. Acad. Sci. U.S.A.">
        <title>Evolutionary erosion of yeast sex chromosomes by mating-type switching accidents.</title>
        <authorList>
            <person name="Gordon J.L."/>
            <person name="Armisen D."/>
            <person name="Proux-Wera E."/>
            <person name="Oheigeartaigh S.S."/>
            <person name="Byrne K.P."/>
            <person name="Wolfe K.H."/>
        </authorList>
    </citation>
    <scope>NUCLEOTIDE SEQUENCE [LARGE SCALE GENOMIC DNA]</scope>
    <source>
        <strain evidence="7">ATCC MYA-139 / BCRC 22969 / CBS 8797 / CCRC 22969 / KCTC 17520 / NBRC 10181 / NCYC 3082</strain>
    </source>
</reference>
<dbReference type="PANTHER" id="PTHR13377">
    <property type="entry name" value="PLACENTAL PROTEIN 6"/>
    <property type="match status" value="1"/>
</dbReference>
<gene>
    <name evidence="6" type="primary">KNAG0K00540</name>
    <name evidence="6" type="ordered locus">KNAG_0K00540</name>
</gene>
<dbReference type="OrthoDB" id="73612at2759"/>
<dbReference type="GO" id="GO:0005794">
    <property type="term" value="C:Golgi apparatus"/>
    <property type="evidence" value="ECO:0007669"/>
    <property type="project" value="TreeGrafter"/>
</dbReference>
<evidence type="ECO:0000256" key="3">
    <source>
        <dbReference type="ARBA" id="ARBA00022989"/>
    </source>
</evidence>
<evidence type="ECO:0000256" key="5">
    <source>
        <dbReference type="SAM" id="Phobius"/>
    </source>
</evidence>
<keyword evidence="3 5" id="KW-1133">Transmembrane helix</keyword>
<feature type="transmembrane region" description="Helical" evidence="5">
    <location>
        <begin position="189"/>
        <end position="209"/>
    </location>
</feature>
<evidence type="ECO:0000256" key="4">
    <source>
        <dbReference type="ARBA" id="ARBA00023136"/>
    </source>
</evidence>
<dbReference type="RefSeq" id="XP_022466667.1">
    <property type="nucleotide sequence ID" value="XM_022610364.1"/>
</dbReference>
<evidence type="ECO:0000256" key="2">
    <source>
        <dbReference type="ARBA" id="ARBA00022692"/>
    </source>
</evidence>
<evidence type="ECO:0008006" key="8">
    <source>
        <dbReference type="Google" id="ProtNLM"/>
    </source>
</evidence>
<feature type="transmembrane region" description="Helical" evidence="5">
    <location>
        <begin position="122"/>
        <end position="143"/>
    </location>
</feature>
<keyword evidence="4 5" id="KW-0472">Membrane</keyword>
<organism evidence="6 7">
    <name type="scientific">Huiozyma naganishii (strain ATCC MYA-139 / BCRC 22969 / CBS 8797 / KCTC 17520 / NBRC 10181 / NCYC 3082 / Yp74L-3)</name>
    <name type="common">Yeast</name>
    <name type="synonym">Kazachstania naganishii</name>
    <dbReference type="NCBI Taxonomy" id="1071383"/>
    <lineage>
        <taxon>Eukaryota</taxon>
        <taxon>Fungi</taxon>
        <taxon>Dikarya</taxon>
        <taxon>Ascomycota</taxon>
        <taxon>Saccharomycotina</taxon>
        <taxon>Saccharomycetes</taxon>
        <taxon>Saccharomycetales</taxon>
        <taxon>Saccharomycetaceae</taxon>
        <taxon>Huiozyma</taxon>
    </lineage>
</organism>
<dbReference type="GeneID" id="34528189"/>
<name>J7S351_HUIN7</name>
<proteinExistence type="predicted"/>
<reference evidence="7" key="2">
    <citation type="submission" date="2012-08" db="EMBL/GenBank/DDBJ databases">
        <title>Genome sequence of Kazachstania naganishii.</title>
        <authorList>
            <person name="Gordon J.L."/>
            <person name="Armisen D."/>
            <person name="Proux-Wera E."/>
            <person name="OhEigeartaigh S.S."/>
            <person name="Byrne K.P."/>
            <person name="Wolfe K.H."/>
        </authorList>
    </citation>
    <scope>NUCLEOTIDE SEQUENCE [LARGE SCALE GENOMIC DNA]</scope>
    <source>
        <strain evidence="7">ATCC MYA-139 / BCRC 22969 / CBS 8797 / CCRC 22969 / KCTC 17520 / NBRC 10181 / NCYC 3082</strain>
    </source>
</reference>
<dbReference type="HOGENOM" id="CLU_043563_1_0_1"/>
<keyword evidence="7" id="KW-1185">Reference proteome</keyword>
<keyword evidence="2 5" id="KW-0812">Transmembrane</keyword>
<dbReference type="SMART" id="SM01160">
    <property type="entry name" value="DUF1751"/>
    <property type="match status" value="1"/>
</dbReference>
<dbReference type="AlphaFoldDB" id="J7S351"/>
<comment type="subcellular location">
    <subcellularLocation>
        <location evidence="1">Membrane</location>
        <topology evidence="1">Multi-pass membrane protein</topology>
    </subcellularLocation>
</comment>
<dbReference type="KEGG" id="kng:KNAG_0K00540"/>
<dbReference type="eggNOG" id="KOG2890">
    <property type="taxonomic scope" value="Eukaryota"/>
</dbReference>
<protein>
    <recommendedName>
        <fullName evidence="8">Peptidase S54 rhomboid domain-containing protein</fullName>
    </recommendedName>
</protein>
<accession>J7S351</accession>